<dbReference type="EMBL" id="GBXM01052602">
    <property type="protein sequence ID" value="JAH55975.1"/>
    <property type="molecule type" value="Transcribed_RNA"/>
</dbReference>
<reference evidence="1" key="2">
    <citation type="journal article" date="2015" name="Fish Shellfish Immunol.">
        <title>Early steps in the European eel (Anguilla anguilla)-Vibrio vulnificus interaction in the gills: Role of the RtxA13 toxin.</title>
        <authorList>
            <person name="Callol A."/>
            <person name="Pajuelo D."/>
            <person name="Ebbesson L."/>
            <person name="Teles M."/>
            <person name="MacKenzie S."/>
            <person name="Amaro C."/>
        </authorList>
    </citation>
    <scope>NUCLEOTIDE SEQUENCE</scope>
</reference>
<reference evidence="1" key="1">
    <citation type="submission" date="2014-11" db="EMBL/GenBank/DDBJ databases">
        <authorList>
            <person name="Amaro Gonzalez C."/>
        </authorList>
    </citation>
    <scope>NUCLEOTIDE SEQUENCE</scope>
</reference>
<accession>A0A0E9TSU6</accession>
<proteinExistence type="predicted"/>
<protein>
    <submittedName>
        <fullName evidence="1">Uncharacterized protein</fullName>
    </submittedName>
</protein>
<organism evidence="1">
    <name type="scientific">Anguilla anguilla</name>
    <name type="common">European freshwater eel</name>
    <name type="synonym">Muraena anguilla</name>
    <dbReference type="NCBI Taxonomy" id="7936"/>
    <lineage>
        <taxon>Eukaryota</taxon>
        <taxon>Metazoa</taxon>
        <taxon>Chordata</taxon>
        <taxon>Craniata</taxon>
        <taxon>Vertebrata</taxon>
        <taxon>Euteleostomi</taxon>
        <taxon>Actinopterygii</taxon>
        <taxon>Neopterygii</taxon>
        <taxon>Teleostei</taxon>
        <taxon>Anguilliformes</taxon>
        <taxon>Anguillidae</taxon>
        <taxon>Anguilla</taxon>
    </lineage>
</organism>
<dbReference type="AlphaFoldDB" id="A0A0E9TSU6"/>
<sequence>MTIFFCGGTLTQPQITN</sequence>
<name>A0A0E9TSU6_ANGAN</name>
<evidence type="ECO:0000313" key="1">
    <source>
        <dbReference type="EMBL" id="JAH55975.1"/>
    </source>
</evidence>